<dbReference type="InterPro" id="IPR029058">
    <property type="entry name" value="AB_hydrolase_fold"/>
</dbReference>
<proteinExistence type="predicted"/>
<reference evidence="3" key="1">
    <citation type="submission" date="2022-11" db="UniProtKB">
        <authorList>
            <consortium name="WormBaseParasite"/>
        </authorList>
    </citation>
    <scope>IDENTIFICATION</scope>
</reference>
<evidence type="ECO:0000313" key="2">
    <source>
        <dbReference type="Proteomes" id="UP000887577"/>
    </source>
</evidence>
<accession>A0A914Z3Y4</accession>
<name>A0A914Z3Y4_9BILA</name>
<evidence type="ECO:0000313" key="3">
    <source>
        <dbReference type="WBParaSite" id="PSU_v2.g7065.t1"/>
    </source>
</evidence>
<dbReference type="GO" id="GO:0016042">
    <property type="term" value="P:lipid catabolic process"/>
    <property type="evidence" value="ECO:0007669"/>
    <property type="project" value="InterPro"/>
</dbReference>
<sequence length="370" mass="41159">MKFYAPLFLASLFVAAQCFYVPEEWLKKHGYNVKKNTSSRHLHGKNRINPKKSGGDVIPVGPFSDDFTQWLETAGYADYNFPSLHLGINASYGGKEFKDQELKHNPVIFIHGNSDGALDDGTEFSSGFSATIKYFLSKGYTSAELYAVTWGDRKLDKSFTRIHSCATLKRLRKFVEAVMEYTNVEQVDIIAHSMGVTLARQIIKGGAVLDLTEICELGRTIKYNVKTFLGIAAANYGLCMCDIDTATKLPVCGVRVGFFPGSSCKKHEDSSVSCASATKQDKCEPSYSHILMGINGDIPEFFGSMVREGENIFSFWSEEDEIVGSNSVWGRKTSFIPLSNGFKVFPNMKHHQLKTDTVAEQYKAIVECTV</sequence>
<dbReference type="SUPFAM" id="SSF53474">
    <property type="entry name" value="alpha/beta-Hydrolases"/>
    <property type="match status" value="1"/>
</dbReference>
<dbReference type="PANTHER" id="PTHR32015:SF9">
    <property type="entry name" value="LIPASE RELATED-RELATED"/>
    <property type="match status" value="1"/>
</dbReference>
<keyword evidence="1" id="KW-0732">Signal</keyword>
<dbReference type="PANTHER" id="PTHR32015">
    <property type="entry name" value="FASTING INDUCED LIPASE"/>
    <property type="match status" value="1"/>
</dbReference>
<feature type="signal peptide" evidence="1">
    <location>
        <begin position="1"/>
        <end position="18"/>
    </location>
</feature>
<dbReference type="WBParaSite" id="PSU_v2.g7065.t1">
    <property type="protein sequence ID" value="PSU_v2.g7065.t1"/>
    <property type="gene ID" value="PSU_v2.g7065"/>
</dbReference>
<organism evidence="2 3">
    <name type="scientific">Panagrolaimus superbus</name>
    <dbReference type="NCBI Taxonomy" id="310955"/>
    <lineage>
        <taxon>Eukaryota</taxon>
        <taxon>Metazoa</taxon>
        <taxon>Ecdysozoa</taxon>
        <taxon>Nematoda</taxon>
        <taxon>Chromadorea</taxon>
        <taxon>Rhabditida</taxon>
        <taxon>Tylenchina</taxon>
        <taxon>Panagrolaimomorpha</taxon>
        <taxon>Panagrolaimoidea</taxon>
        <taxon>Panagrolaimidae</taxon>
        <taxon>Panagrolaimus</taxon>
    </lineage>
</organism>
<dbReference type="AlphaFoldDB" id="A0A914Z3Y4"/>
<feature type="chain" id="PRO_5038137674" evidence="1">
    <location>
        <begin position="19"/>
        <end position="370"/>
    </location>
</feature>
<dbReference type="InterPro" id="IPR002918">
    <property type="entry name" value="Lipase_EstA/Esterase_EstB"/>
</dbReference>
<dbReference type="FunFam" id="3.40.50.1820:FF:000191">
    <property type="entry name" value="LIPaSe related"/>
    <property type="match status" value="1"/>
</dbReference>
<keyword evidence="2" id="KW-1185">Reference proteome</keyword>
<evidence type="ECO:0000256" key="1">
    <source>
        <dbReference type="SAM" id="SignalP"/>
    </source>
</evidence>
<dbReference type="Pfam" id="PF01674">
    <property type="entry name" value="Lipase_2"/>
    <property type="match status" value="1"/>
</dbReference>
<dbReference type="Gene3D" id="3.40.50.1820">
    <property type="entry name" value="alpha/beta hydrolase"/>
    <property type="match status" value="1"/>
</dbReference>
<dbReference type="Proteomes" id="UP000887577">
    <property type="component" value="Unplaced"/>
</dbReference>
<protein>
    <submittedName>
        <fullName evidence="3">Lipase</fullName>
    </submittedName>
</protein>
<dbReference type="GO" id="GO:0016298">
    <property type="term" value="F:lipase activity"/>
    <property type="evidence" value="ECO:0007669"/>
    <property type="project" value="TreeGrafter"/>
</dbReference>